<protein>
    <submittedName>
        <fullName evidence="2">Uncharacterized protein</fullName>
    </submittedName>
</protein>
<feature type="compositionally biased region" description="Low complexity" evidence="1">
    <location>
        <begin position="50"/>
        <end position="65"/>
    </location>
</feature>
<feature type="compositionally biased region" description="Low complexity" evidence="1">
    <location>
        <begin position="92"/>
        <end position="104"/>
    </location>
</feature>
<feature type="compositionally biased region" description="Basic and acidic residues" evidence="1">
    <location>
        <begin position="217"/>
        <end position="226"/>
    </location>
</feature>
<accession>A0A2G8S9F3</accession>
<evidence type="ECO:0000256" key="1">
    <source>
        <dbReference type="SAM" id="MobiDB-lite"/>
    </source>
</evidence>
<sequence length="244" mass="26808">MPPSSVAAPVWYEPAPPPTPQPLLASETDMPDMSFHVEPLSLQEVDMSKRPATPTRTPKPLPARTITFDILPPPAGHLAPDHVGTTVERGFTTSSDSDSTSSSESEPESLDDAGMKIAKPPREVGHPGRGGYSLEQVLDWTPRHMSEFKKLINKLVAECLDPTRSVSGQSLHQIALLRDKAVNKFPELDQYENVWPVTDAIKQRLKYTSSKARKHAHDAVAPEAPKRKSGKSGKKLRSRLLQSD</sequence>
<dbReference type="AlphaFoldDB" id="A0A2G8S9F3"/>
<organism evidence="2 3">
    <name type="scientific">Ganoderma sinense ZZ0214-1</name>
    <dbReference type="NCBI Taxonomy" id="1077348"/>
    <lineage>
        <taxon>Eukaryota</taxon>
        <taxon>Fungi</taxon>
        <taxon>Dikarya</taxon>
        <taxon>Basidiomycota</taxon>
        <taxon>Agaricomycotina</taxon>
        <taxon>Agaricomycetes</taxon>
        <taxon>Polyporales</taxon>
        <taxon>Polyporaceae</taxon>
        <taxon>Ganoderma</taxon>
    </lineage>
</organism>
<dbReference type="EMBL" id="AYKW01000015">
    <property type="protein sequence ID" value="PIL30393.1"/>
    <property type="molecule type" value="Genomic_DNA"/>
</dbReference>
<feature type="region of interest" description="Disordered" evidence="1">
    <location>
        <begin position="208"/>
        <end position="244"/>
    </location>
</feature>
<keyword evidence="3" id="KW-1185">Reference proteome</keyword>
<name>A0A2G8S9F3_9APHY</name>
<dbReference type="OrthoDB" id="2804180at2759"/>
<gene>
    <name evidence="2" type="ORF">GSI_07579</name>
</gene>
<proteinExistence type="predicted"/>
<comment type="caution">
    <text evidence="2">The sequence shown here is derived from an EMBL/GenBank/DDBJ whole genome shotgun (WGS) entry which is preliminary data.</text>
</comment>
<evidence type="ECO:0000313" key="2">
    <source>
        <dbReference type="EMBL" id="PIL30393.1"/>
    </source>
</evidence>
<feature type="compositionally biased region" description="Basic residues" evidence="1">
    <location>
        <begin position="227"/>
        <end position="238"/>
    </location>
</feature>
<reference evidence="2 3" key="1">
    <citation type="journal article" date="2015" name="Sci. Rep.">
        <title>Chromosome-level genome map provides insights into diverse defense mechanisms in the medicinal fungus Ganoderma sinense.</title>
        <authorList>
            <person name="Zhu Y."/>
            <person name="Xu J."/>
            <person name="Sun C."/>
            <person name="Zhou S."/>
            <person name="Xu H."/>
            <person name="Nelson D.R."/>
            <person name="Qian J."/>
            <person name="Song J."/>
            <person name="Luo H."/>
            <person name="Xiang L."/>
            <person name="Li Y."/>
            <person name="Xu Z."/>
            <person name="Ji A."/>
            <person name="Wang L."/>
            <person name="Lu S."/>
            <person name="Hayward A."/>
            <person name="Sun W."/>
            <person name="Li X."/>
            <person name="Schwartz D.C."/>
            <person name="Wang Y."/>
            <person name="Chen S."/>
        </authorList>
    </citation>
    <scope>NUCLEOTIDE SEQUENCE [LARGE SCALE GENOMIC DNA]</scope>
    <source>
        <strain evidence="2 3">ZZ0214-1</strain>
    </source>
</reference>
<feature type="region of interest" description="Disordered" evidence="1">
    <location>
        <begin position="1"/>
        <end position="130"/>
    </location>
</feature>
<dbReference type="Proteomes" id="UP000230002">
    <property type="component" value="Unassembled WGS sequence"/>
</dbReference>
<evidence type="ECO:0000313" key="3">
    <source>
        <dbReference type="Proteomes" id="UP000230002"/>
    </source>
</evidence>
<dbReference type="STRING" id="1077348.A0A2G8S9F3"/>